<evidence type="ECO:0000256" key="1">
    <source>
        <dbReference type="SAM" id="MobiDB-lite"/>
    </source>
</evidence>
<evidence type="ECO:0000313" key="2">
    <source>
        <dbReference type="EMBL" id="KAF5195621.1"/>
    </source>
</evidence>
<keyword evidence="4" id="KW-1185">Reference proteome</keyword>
<dbReference type="EMBL" id="JABWDY010007066">
    <property type="protein sequence ID" value="KAF5203246.1"/>
    <property type="molecule type" value="Genomic_DNA"/>
</dbReference>
<reference evidence="2 4" key="1">
    <citation type="submission" date="2020-06" db="EMBL/GenBank/DDBJ databases">
        <title>Transcriptomic and genomic resources for Thalictrum thalictroides and T. hernandezii: Facilitating candidate gene discovery in an emerging model plant lineage.</title>
        <authorList>
            <person name="Arias T."/>
            <person name="Riano-Pachon D.M."/>
            <person name="Di Stilio V.S."/>
        </authorList>
    </citation>
    <scope>NUCLEOTIDE SEQUENCE [LARGE SCALE GENOMIC DNA]</scope>
    <source>
        <strain evidence="4">cv. WT478/WT964</strain>
        <strain evidence="2">WT478/WT964</strain>
        <tissue evidence="2">Leaves</tissue>
    </source>
</reference>
<accession>A0A7J6WE51</accession>
<protein>
    <submittedName>
        <fullName evidence="2">Uncharacterized protein</fullName>
    </submittedName>
</protein>
<evidence type="ECO:0000313" key="4">
    <source>
        <dbReference type="Proteomes" id="UP000554482"/>
    </source>
</evidence>
<organism evidence="2 4">
    <name type="scientific">Thalictrum thalictroides</name>
    <name type="common">Rue-anemone</name>
    <name type="synonym">Anemone thalictroides</name>
    <dbReference type="NCBI Taxonomy" id="46969"/>
    <lineage>
        <taxon>Eukaryota</taxon>
        <taxon>Viridiplantae</taxon>
        <taxon>Streptophyta</taxon>
        <taxon>Embryophyta</taxon>
        <taxon>Tracheophyta</taxon>
        <taxon>Spermatophyta</taxon>
        <taxon>Magnoliopsida</taxon>
        <taxon>Ranunculales</taxon>
        <taxon>Ranunculaceae</taxon>
        <taxon>Thalictroideae</taxon>
        <taxon>Thalictrum</taxon>
    </lineage>
</organism>
<feature type="compositionally biased region" description="Basic and acidic residues" evidence="1">
    <location>
        <begin position="100"/>
        <end position="123"/>
    </location>
</feature>
<dbReference type="EMBL" id="JABWDY010017059">
    <property type="protein sequence ID" value="KAF5195621.1"/>
    <property type="molecule type" value="Genomic_DNA"/>
</dbReference>
<feature type="region of interest" description="Disordered" evidence="1">
    <location>
        <begin position="77"/>
        <end position="123"/>
    </location>
</feature>
<gene>
    <name evidence="3" type="ORF">FRX31_007167</name>
    <name evidence="2" type="ORF">FRX31_014792</name>
</gene>
<evidence type="ECO:0000313" key="3">
    <source>
        <dbReference type="EMBL" id="KAF5203246.1"/>
    </source>
</evidence>
<name>A0A7J6WE51_THATH</name>
<dbReference type="AlphaFoldDB" id="A0A7J6WE51"/>
<comment type="caution">
    <text evidence="2">The sequence shown here is derived from an EMBL/GenBank/DDBJ whole genome shotgun (WGS) entry which is preliminary data.</text>
</comment>
<dbReference type="Proteomes" id="UP000554482">
    <property type="component" value="Unassembled WGS sequence"/>
</dbReference>
<proteinExistence type="predicted"/>
<sequence>MGDGSHQEVGGEGNEEVSTCRRVFPSLFFYSAPFYSSTPPIDFSQLGGFRMNFLKSTSSLRILCDYYVSPAPCKPLSGGASPLDGSSGTGPLMNQSKPKHLLERRDKDGSLRNQRRSRDSFSN</sequence>